<dbReference type="Gene3D" id="1.10.150.720">
    <property type="entry name" value="Haloacid dehalogenase-like hydrolase"/>
    <property type="match status" value="1"/>
</dbReference>
<sequence>MSPLREFTATSLASFGNACHFQRLESAQKIRQRRRYSPNTKLSSRPRNFASRRREGMSENVRREHASVARAVANGRDHGLSNPKDETGAEERIPIPNLVAVLIDLASEAGEIIRKVTASGDLGVKDKGGSTEQDGIYFMDAQTESDRQAESMLVTRLLEYFPSLQLVAEESSEQALDTAVESLHTKARSPLPPPASPAAIAAASELWPLGLQRPLHPSRVVVFIDPLDGTNEYARGERVNVTCLLGVAVDGVPVAGVIGQPFHSGGAGRVVWGGPGIGVHGCEMGEATWPPFAVAINRDLKDDLLPPVMTSLDAHIGLQVSATGSHFLALLEGRAHSLLLLRRGSKKWDSCAGEALLRAVGGSVTDAVGRRYAYSCHPDTFQNLCGLAASRHADVHRHVMATSRHLASQRDDGWPYSIPDRSIRQELVLPMDAEAPNRRSGVSPPVLVIDAFGPLLEPAEPVASVCARVVAARLGVQASEELISSRLLEAFGSGANSEATLMDVAKSEDGREAEAAALRFAGGSGGAAWSIAGAGAFGVPQEEDPLTMELLEALWENYGRPEAWRPVQGAAAALAELKAAGVVVVAVACNRDALRVRKLLGVIGDADTLDAIAVMPPTADVTETGSKMTKVGEEPAWLVGARVQAALGELRLDAAADVGRCLVVCDAAARADESKLGGVVRWAPGVRGDSVHSWTELVDVVMSRKWGESTEASFWEQRPCARS</sequence>
<evidence type="ECO:0000256" key="11">
    <source>
        <dbReference type="SAM" id="MobiDB-lite"/>
    </source>
</evidence>
<feature type="binding site" evidence="10">
    <location>
        <position position="227"/>
    </location>
    <ligand>
        <name>Mg(2+)</name>
        <dbReference type="ChEBI" id="CHEBI:18420"/>
        <label>1</label>
        <note>catalytic</note>
    </ligand>
</feature>
<dbReference type="Gene3D" id="3.40.190.80">
    <property type="match status" value="1"/>
</dbReference>
<dbReference type="InterPro" id="IPR023214">
    <property type="entry name" value="HAD_sf"/>
</dbReference>
<dbReference type="InterPro" id="IPR000760">
    <property type="entry name" value="Inositol_monophosphatase-like"/>
</dbReference>
<gene>
    <name evidence="12" type="ORF">CYMTET_53178</name>
</gene>
<keyword evidence="6 10" id="KW-0460">Magnesium</keyword>
<feature type="binding site" evidence="10">
    <location>
        <position position="225"/>
    </location>
    <ligand>
        <name>Mg(2+)</name>
        <dbReference type="ChEBI" id="CHEBI:18420"/>
        <label>1</label>
        <note>catalytic</note>
    </ligand>
</feature>
<evidence type="ECO:0000256" key="7">
    <source>
        <dbReference type="ARBA" id="ARBA00040342"/>
    </source>
</evidence>
<organism evidence="12 13">
    <name type="scientific">Cymbomonas tetramitiformis</name>
    <dbReference type="NCBI Taxonomy" id="36881"/>
    <lineage>
        <taxon>Eukaryota</taxon>
        <taxon>Viridiplantae</taxon>
        <taxon>Chlorophyta</taxon>
        <taxon>Pyramimonadophyceae</taxon>
        <taxon>Pyramimonadales</taxon>
        <taxon>Pyramimonadaceae</taxon>
        <taxon>Cymbomonas</taxon>
    </lineage>
</organism>
<dbReference type="InterPro" id="IPR044924">
    <property type="entry name" value="HAD-SF_hydro_IA_REG-2-like_cap"/>
</dbReference>
<feature type="binding site" evidence="10">
    <location>
        <position position="349"/>
    </location>
    <ligand>
        <name>Mg(2+)</name>
        <dbReference type="ChEBI" id="CHEBI:18420"/>
        <label>1</label>
        <note>catalytic</note>
    </ligand>
</feature>
<dbReference type="Gene3D" id="3.40.50.1000">
    <property type="entry name" value="HAD superfamily/HAD-like"/>
    <property type="match status" value="1"/>
</dbReference>
<feature type="binding site" evidence="10">
    <location>
        <position position="228"/>
    </location>
    <ligand>
        <name>Mg(2+)</name>
        <dbReference type="ChEBI" id="CHEBI:18420"/>
        <label>1</label>
        <note>catalytic</note>
    </ligand>
</feature>
<proteinExistence type="inferred from homology"/>
<keyword evidence="4 10" id="KW-0479">Metal-binding</keyword>
<evidence type="ECO:0000256" key="5">
    <source>
        <dbReference type="ARBA" id="ARBA00022801"/>
    </source>
</evidence>
<accession>A0AAE0EQL5</accession>
<dbReference type="PANTHER" id="PTHR43028">
    <property type="entry name" value="3'(2'),5'-BISPHOSPHATE NUCLEOTIDASE 1"/>
    <property type="match status" value="1"/>
</dbReference>
<dbReference type="EC" id="3.1.3.7" evidence="3"/>
<comment type="caution">
    <text evidence="12">The sequence shown here is derived from an EMBL/GenBank/DDBJ whole genome shotgun (WGS) entry which is preliminary data.</text>
</comment>
<dbReference type="Proteomes" id="UP001190700">
    <property type="component" value="Unassembled WGS sequence"/>
</dbReference>
<feature type="binding site" evidence="10">
    <location>
        <position position="169"/>
    </location>
    <ligand>
        <name>Mg(2+)</name>
        <dbReference type="ChEBI" id="CHEBI:18420"/>
        <label>1</label>
        <note>catalytic</note>
    </ligand>
</feature>
<evidence type="ECO:0000256" key="8">
    <source>
        <dbReference type="ARBA" id="ARBA00041815"/>
    </source>
</evidence>
<evidence type="ECO:0000256" key="3">
    <source>
        <dbReference type="ARBA" id="ARBA00012633"/>
    </source>
</evidence>
<dbReference type="InterPro" id="IPR020550">
    <property type="entry name" value="Inositol_monophosphatase_CS"/>
</dbReference>
<evidence type="ECO:0000256" key="4">
    <source>
        <dbReference type="ARBA" id="ARBA00022723"/>
    </source>
</evidence>
<dbReference type="Pfam" id="PF00459">
    <property type="entry name" value="Inositol_P"/>
    <property type="match status" value="1"/>
</dbReference>
<dbReference type="GO" id="GO:0005737">
    <property type="term" value="C:cytoplasm"/>
    <property type="evidence" value="ECO:0007669"/>
    <property type="project" value="UniProtKB-ARBA"/>
</dbReference>
<dbReference type="EMBL" id="LGRX02034900">
    <property type="protein sequence ID" value="KAK3236694.1"/>
    <property type="molecule type" value="Genomic_DNA"/>
</dbReference>
<dbReference type="PROSITE" id="PS00630">
    <property type="entry name" value="IMP_2"/>
    <property type="match status" value="1"/>
</dbReference>
<evidence type="ECO:0000256" key="1">
    <source>
        <dbReference type="ARBA" id="ARBA00001946"/>
    </source>
</evidence>
<keyword evidence="5" id="KW-0378">Hydrolase</keyword>
<dbReference type="AlphaFoldDB" id="A0AAE0EQL5"/>
<evidence type="ECO:0000256" key="2">
    <source>
        <dbReference type="ARBA" id="ARBA00009759"/>
    </source>
</evidence>
<evidence type="ECO:0000313" key="13">
    <source>
        <dbReference type="Proteomes" id="UP001190700"/>
    </source>
</evidence>
<feature type="compositionally biased region" description="Basic and acidic residues" evidence="11">
    <location>
        <begin position="52"/>
        <end position="62"/>
    </location>
</feature>
<comment type="cofactor">
    <cofactor evidence="1 10">
        <name>Mg(2+)</name>
        <dbReference type="ChEBI" id="CHEBI:18420"/>
    </cofactor>
</comment>
<reference evidence="12 13" key="1">
    <citation type="journal article" date="2015" name="Genome Biol. Evol.">
        <title>Comparative Genomics of a Bacterivorous Green Alga Reveals Evolutionary Causalities and Consequences of Phago-Mixotrophic Mode of Nutrition.</title>
        <authorList>
            <person name="Burns J.A."/>
            <person name="Paasch A."/>
            <person name="Narechania A."/>
            <person name="Kim E."/>
        </authorList>
    </citation>
    <scope>NUCLEOTIDE SEQUENCE [LARGE SCALE GENOMIC DNA]</scope>
    <source>
        <strain evidence="12 13">PLY_AMNH</strain>
    </source>
</reference>
<evidence type="ECO:0000256" key="10">
    <source>
        <dbReference type="PIRSR" id="PIRSR600760-2"/>
    </source>
</evidence>
<dbReference type="FunFam" id="3.30.540.10:FF:000012">
    <property type="entry name" value="Blast:Putative inositol monophosphatase 3"/>
    <property type="match status" value="1"/>
</dbReference>
<dbReference type="PRINTS" id="PR00377">
    <property type="entry name" value="IMPHPHTASES"/>
</dbReference>
<dbReference type="PANTHER" id="PTHR43028:SF5">
    <property type="entry name" value="3'(2'),5'-BISPHOSPHATE NUCLEOTIDASE 1"/>
    <property type="match status" value="1"/>
</dbReference>
<evidence type="ECO:0000256" key="9">
    <source>
        <dbReference type="ARBA" id="ARBA00044554"/>
    </source>
</evidence>
<dbReference type="GO" id="GO:0046872">
    <property type="term" value="F:metal ion binding"/>
    <property type="evidence" value="ECO:0007669"/>
    <property type="project" value="UniProtKB-KW"/>
</dbReference>
<dbReference type="InterPro" id="IPR050725">
    <property type="entry name" value="CysQ/Inositol_MonoPase"/>
</dbReference>
<protein>
    <recommendedName>
        <fullName evidence="7">3'(2'),5'-bisphosphate nucleotidase 1</fullName>
        <ecNumber evidence="3">3.1.3.7</ecNumber>
    </recommendedName>
    <alternativeName>
        <fullName evidence="8">Bisphosphate 3'-nucleotidase 1</fullName>
    </alternativeName>
    <alternativeName>
        <fullName evidence="9">Inositol-polyphosphate 1-phosphatase</fullName>
    </alternativeName>
</protein>
<evidence type="ECO:0000313" key="12">
    <source>
        <dbReference type="EMBL" id="KAK3236694.1"/>
    </source>
</evidence>
<dbReference type="GO" id="GO:0008441">
    <property type="term" value="F:3'(2'),5'-bisphosphate nucleotidase activity"/>
    <property type="evidence" value="ECO:0007669"/>
    <property type="project" value="UniProtKB-EC"/>
</dbReference>
<name>A0AAE0EQL5_9CHLO</name>
<dbReference type="SUPFAM" id="SSF56655">
    <property type="entry name" value="Carbohydrate phosphatase"/>
    <property type="match status" value="1"/>
</dbReference>
<evidence type="ECO:0000256" key="6">
    <source>
        <dbReference type="ARBA" id="ARBA00022842"/>
    </source>
</evidence>
<dbReference type="GO" id="GO:0046854">
    <property type="term" value="P:phosphatidylinositol phosphate biosynthetic process"/>
    <property type="evidence" value="ECO:0007669"/>
    <property type="project" value="InterPro"/>
</dbReference>
<comment type="similarity">
    <text evidence="2">Belongs to the inositol monophosphatase superfamily.</text>
</comment>
<keyword evidence="13" id="KW-1185">Reference proteome</keyword>
<dbReference type="Gene3D" id="3.30.540.10">
    <property type="entry name" value="Fructose-1,6-Bisphosphatase, subunit A, domain 1"/>
    <property type="match status" value="1"/>
</dbReference>
<feature type="compositionally biased region" description="Polar residues" evidence="11">
    <location>
        <begin position="37"/>
        <end position="46"/>
    </location>
</feature>
<feature type="region of interest" description="Disordered" evidence="11">
    <location>
        <begin position="29"/>
        <end position="62"/>
    </location>
</feature>